<dbReference type="SUPFAM" id="SSF53822">
    <property type="entry name" value="Periplasmic binding protein-like I"/>
    <property type="match status" value="1"/>
</dbReference>
<dbReference type="Pfam" id="PF00532">
    <property type="entry name" value="Peripla_BP_1"/>
    <property type="match status" value="1"/>
</dbReference>
<keyword evidence="2 6" id="KW-0238">DNA-binding</keyword>
<dbReference type="InterPro" id="IPR010982">
    <property type="entry name" value="Lambda_DNA-bd_dom_sf"/>
</dbReference>
<dbReference type="Proteomes" id="UP001268577">
    <property type="component" value="Unassembled WGS sequence"/>
</dbReference>
<dbReference type="EMBL" id="JARQBZ010000014">
    <property type="protein sequence ID" value="MDT2834147.1"/>
    <property type="molecule type" value="Genomic_DNA"/>
</dbReference>
<dbReference type="PROSITE" id="PS50932">
    <property type="entry name" value="HTH_LACI_2"/>
    <property type="match status" value="1"/>
</dbReference>
<sequence length="325" mass="37093">MKKIKVRNEMEQVTTIHDIAKKSGYSASTVSRVLNGKKHVSTETRQAIQQVIEELDYVPSDIARDLSRGKTLNIGFVLPNTKHPFFTEILTGAIDAAFKTPYHLVILPSEYDEEKEIEYLEQLRSNAYDGLIFTSHGVPLEKLAEYTKYGPIICCEDPYDVPISAVYAKRRIALTQAFTWLKEKQYNNVGFFLSREEKLSATSKETLGAYRRIFKNEPEEELVKTGVTTYEDGYRMAKEWTENGIKPEVIFSNGDDIVTGARQYYLNHNLPLPFLVGQENQLSSQLLNISTIDYQFTEIGRQAFELVLKNKGIEKIGIPSIFIVR</sequence>
<dbReference type="GO" id="GO:0000976">
    <property type="term" value="F:transcription cis-regulatory region binding"/>
    <property type="evidence" value="ECO:0007669"/>
    <property type="project" value="TreeGrafter"/>
</dbReference>
<dbReference type="CDD" id="cd01392">
    <property type="entry name" value="HTH_LacI"/>
    <property type="match status" value="1"/>
</dbReference>
<gene>
    <name evidence="6" type="ORF">P7H70_08755</name>
</gene>
<dbReference type="InterPro" id="IPR001761">
    <property type="entry name" value="Peripla_BP/Lac1_sug-bd_dom"/>
</dbReference>
<dbReference type="PROSITE" id="PS50943">
    <property type="entry name" value="HTH_CROC1"/>
    <property type="match status" value="1"/>
</dbReference>
<dbReference type="Gene3D" id="3.40.50.2300">
    <property type="match status" value="2"/>
</dbReference>
<dbReference type="SUPFAM" id="SSF47413">
    <property type="entry name" value="lambda repressor-like DNA-binding domains"/>
    <property type="match status" value="1"/>
</dbReference>
<organism evidence="6 7">
    <name type="scientific">Vagococcus carniphilus</name>
    <dbReference type="NCBI Taxonomy" id="218144"/>
    <lineage>
        <taxon>Bacteria</taxon>
        <taxon>Bacillati</taxon>
        <taxon>Bacillota</taxon>
        <taxon>Bacilli</taxon>
        <taxon>Lactobacillales</taxon>
        <taxon>Enterococcaceae</taxon>
        <taxon>Vagococcus</taxon>
    </lineage>
</organism>
<evidence type="ECO:0000259" key="4">
    <source>
        <dbReference type="PROSITE" id="PS50932"/>
    </source>
</evidence>
<dbReference type="CDD" id="cd06286">
    <property type="entry name" value="PBP1_CcpB-like"/>
    <property type="match status" value="1"/>
</dbReference>
<keyword evidence="1" id="KW-0805">Transcription regulation</keyword>
<reference evidence="6" key="1">
    <citation type="submission" date="2023-03" db="EMBL/GenBank/DDBJ databases">
        <authorList>
            <person name="Shen W."/>
            <person name="Cai J."/>
        </authorList>
    </citation>
    <scope>NUCLEOTIDE SEQUENCE</scope>
    <source>
        <strain evidence="6">P96-3</strain>
    </source>
</reference>
<evidence type="ECO:0000313" key="7">
    <source>
        <dbReference type="Proteomes" id="UP001268577"/>
    </source>
</evidence>
<feature type="domain" description="HTH lacI-type" evidence="4">
    <location>
        <begin position="14"/>
        <end position="68"/>
    </location>
</feature>
<proteinExistence type="predicted"/>
<protein>
    <submittedName>
        <fullName evidence="6">LacI family DNA-binding transcriptional regulator</fullName>
    </submittedName>
</protein>
<accession>A0AAW8U8K0</accession>
<dbReference type="Pfam" id="PF00356">
    <property type="entry name" value="LacI"/>
    <property type="match status" value="1"/>
</dbReference>
<dbReference type="PANTHER" id="PTHR30146">
    <property type="entry name" value="LACI-RELATED TRANSCRIPTIONAL REPRESSOR"/>
    <property type="match status" value="1"/>
</dbReference>
<dbReference type="SMART" id="SM00354">
    <property type="entry name" value="HTH_LACI"/>
    <property type="match status" value="1"/>
</dbReference>
<keyword evidence="3" id="KW-0804">Transcription</keyword>
<feature type="domain" description="HTH cro/C1-type" evidence="5">
    <location>
        <begin position="15"/>
        <end position="58"/>
    </location>
</feature>
<comment type="caution">
    <text evidence="6">The sequence shown here is derived from an EMBL/GenBank/DDBJ whole genome shotgun (WGS) entry which is preliminary data.</text>
</comment>
<dbReference type="InterPro" id="IPR000843">
    <property type="entry name" value="HTH_LacI"/>
</dbReference>
<dbReference type="AlphaFoldDB" id="A0AAW8U8K0"/>
<dbReference type="GO" id="GO:0003700">
    <property type="term" value="F:DNA-binding transcription factor activity"/>
    <property type="evidence" value="ECO:0007669"/>
    <property type="project" value="TreeGrafter"/>
</dbReference>
<dbReference type="InterPro" id="IPR001387">
    <property type="entry name" value="Cro/C1-type_HTH"/>
</dbReference>
<evidence type="ECO:0000256" key="1">
    <source>
        <dbReference type="ARBA" id="ARBA00023015"/>
    </source>
</evidence>
<dbReference type="InterPro" id="IPR028082">
    <property type="entry name" value="Peripla_BP_I"/>
</dbReference>
<evidence type="ECO:0000256" key="3">
    <source>
        <dbReference type="ARBA" id="ARBA00023163"/>
    </source>
</evidence>
<dbReference type="PANTHER" id="PTHR30146:SF105">
    <property type="entry name" value="CATABOLITE CONTROL PROTEIN B"/>
    <property type="match status" value="1"/>
</dbReference>
<evidence type="ECO:0000313" key="6">
    <source>
        <dbReference type="EMBL" id="MDT2834147.1"/>
    </source>
</evidence>
<dbReference type="Gene3D" id="1.10.260.40">
    <property type="entry name" value="lambda repressor-like DNA-binding domains"/>
    <property type="match status" value="1"/>
</dbReference>
<evidence type="ECO:0000259" key="5">
    <source>
        <dbReference type="PROSITE" id="PS50943"/>
    </source>
</evidence>
<name>A0AAW8U8K0_9ENTE</name>
<evidence type="ECO:0000256" key="2">
    <source>
        <dbReference type="ARBA" id="ARBA00023125"/>
    </source>
</evidence>